<dbReference type="GO" id="GO:1990904">
    <property type="term" value="C:ribonucleoprotein complex"/>
    <property type="evidence" value="ECO:0007669"/>
    <property type="project" value="UniProtKB-KW"/>
</dbReference>
<evidence type="ECO:0000313" key="6">
    <source>
        <dbReference type="EMBL" id="AJE61690.1"/>
    </source>
</evidence>
<protein>
    <recommendedName>
        <fullName evidence="4">Large ribosomal subunit protein bL21c</fullName>
    </recommendedName>
</protein>
<keyword evidence="2 4" id="KW-0689">Ribosomal protein</keyword>
<comment type="similarity">
    <text evidence="1 4 5">Belongs to the bacterial ribosomal protein bL21 family.</text>
</comment>
<dbReference type="SUPFAM" id="SSF141091">
    <property type="entry name" value="L21p-like"/>
    <property type="match status" value="1"/>
</dbReference>
<evidence type="ECO:0000256" key="2">
    <source>
        <dbReference type="ARBA" id="ARBA00022980"/>
    </source>
</evidence>
<comment type="function">
    <text evidence="4 5">This protein binds to 23S rRNA.</text>
</comment>
<name>A0A0B5EF78_9MONI</name>
<geneLocation type="chloroplast" evidence="6"/>
<evidence type="ECO:0000256" key="5">
    <source>
        <dbReference type="RuleBase" id="RU000563"/>
    </source>
</evidence>
<dbReference type="GO" id="GO:0005840">
    <property type="term" value="C:ribosome"/>
    <property type="evidence" value="ECO:0007669"/>
    <property type="project" value="UniProtKB-KW"/>
</dbReference>
<comment type="subunit">
    <text evidence="4 5">Part of the 50S ribosomal subunit.</text>
</comment>
<keyword evidence="4" id="KW-0694">RNA-binding</keyword>
<dbReference type="Pfam" id="PF00829">
    <property type="entry name" value="Ribosomal_L21p"/>
    <property type="match status" value="1"/>
</dbReference>
<evidence type="ECO:0000256" key="3">
    <source>
        <dbReference type="ARBA" id="ARBA00023274"/>
    </source>
</evidence>
<dbReference type="NCBIfam" id="TIGR00061">
    <property type="entry name" value="L21"/>
    <property type="match status" value="1"/>
</dbReference>
<dbReference type="GO" id="GO:0003735">
    <property type="term" value="F:structural constituent of ribosome"/>
    <property type="evidence" value="ECO:0007669"/>
    <property type="project" value="InterPro"/>
</dbReference>
<evidence type="ECO:0000256" key="4">
    <source>
        <dbReference type="HAMAP-Rule" id="MF_01363"/>
    </source>
</evidence>
<reference evidence="6" key="1">
    <citation type="submission" date="2014-11" db="EMBL/GenBank/DDBJ databases">
        <title>An exploration of fern genomes.</title>
        <authorList>
            <person name="Marchant D.B."/>
            <person name="Der J.P."/>
            <person name="Sessa E.B."/>
            <person name="Wolf P.G."/>
        </authorList>
    </citation>
    <scope>NUCLEOTIDE SEQUENCE</scope>
</reference>
<dbReference type="InterPro" id="IPR028909">
    <property type="entry name" value="bL21-like"/>
</dbReference>
<comment type="subcellular location">
    <subcellularLocation>
        <location evidence="4">Plastid</location>
        <location evidence="4">Chloroplast</location>
    </subcellularLocation>
</comment>
<dbReference type="InterPro" id="IPR001787">
    <property type="entry name" value="Ribosomal_bL21"/>
</dbReference>
<dbReference type="AlphaFoldDB" id="A0A0B5EF78"/>
<keyword evidence="6" id="KW-0934">Plastid</keyword>
<organism evidence="6">
    <name type="scientific">Plagiogyria glauca</name>
    <dbReference type="NCBI Taxonomy" id="361663"/>
    <lineage>
        <taxon>Eukaryota</taxon>
        <taxon>Viridiplantae</taxon>
        <taxon>Streptophyta</taxon>
        <taxon>Embryophyta</taxon>
        <taxon>Tracheophyta</taxon>
        <taxon>Polypodiopsida</taxon>
        <taxon>Polypodiidae</taxon>
        <taxon>Cyatheales</taxon>
        <taxon>Plagiogyriaceae</taxon>
        <taxon>Plagiogyria</taxon>
    </lineage>
</organism>
<dbReference type="GO" id="GO:0009507">
    <property type="term" value="C:chloroplast"/>
    <property type="evidence" value="ECO:0007669"/>
    <property type="project" value="UniProtKB-SubCell"/>
</dbReference>
<keyword evidence="3 4" id="KW-0687">Ribonucleoprotein</keyword>
<accession>A0A0B5EF78</accession>
<dbReference type="HAMAP" id="MF_01363">
    <property type="entry name" value="Ribosomal_bL21"/>
    <property type="match status" value="1"/>
</dbReference>
<gene>
    <name evidence="4 6" type="primary">rpl21</name>
    <name evidence="6" type="ORF">PJ58_099</name>
</gene>
<dbReference type="GO" id="GO:0006412">
    <property type="term" value="P:translation"/>
    <property type="evidence" value="ECO:0007669"/>
    <property type="project" value="UniProtKB-UniRule"/>
</dbReference>
<evidence type="ECO:0000256" key="1">
    <source>
        <dbReference type="ARBA" id="ARBA00008563"/>
    </source>
</evidence>
<dbReference type="GO" id="GO:0019843">
    <property type="term" value="F:rRNA binding"/>
    <property type="evidence" value="ECO:0007669"/>
    <property type="project" value="UniProtKB-UniRule"/>
</dbReference>
<dbReference type="InterPro" id="IPR036164">
    <property type="entry name" value="bL21-like_sf"/>
</dbReference>
<keyword evidence="4" id="KW-0699">rRNA-binding</keyword>
<keyword evidence="6" id="KW-0150">Chloroplast</keyword>
<proteinExistence type="inferred from homology"/>
<sequence length="118" mass="13555">MNRYAIIDIGGKQLRVEPGRFYDVRRFAPLKDVSGSDTKVSIYRVSLIRRGSEISIGHPWLSDATVRGRIPHPCFGTKTVIQKIHSKKKTRRKVGYRENLVRFVVDSIYFNGKESNDC</sequence>
<dbReference type="EMBL" id="KP136831">
    <property type="protein sequence ID" value="AJE61690.1"/>
    <property type="molecule type" value="Genomic_DNA"/>
</dbReference>